<evidence type="ECO:0000313" key="3">
    <source>
        <dbReference type="Proteomes" id="UP001139347"/>
    </source>
</evidence>
<reference evidence="2" key="1">
    <citation type="submission" date="2022-04" db="EMBL/GenBank/DDBJ databases">
        <title>Paenibacillus mangrovi sp. nov., a novel endophytic bacterium isolated from bark of Kandelia candel.</title>
        <authorList>
            <person name="Tuo L."/>
        </authorList>
    </citation>
    <scope>NUCLEOTIDE SEQUENCE</scope>
    <source>
        <strain evidence="2">KQZ6P-2</strain>
    </source>
</reference>
<dbReference type="AlphaFoldDB" id="A0A9X1WT45"/>
<gene>
    <name evidence="2" type="ORF">MUG84_17040</name>
</gene>
<keyword evidence="3" id="KW-1185">Reference proteome</keyword>
<protein>
    <submittedName>
        <fullName evidence="2">Glycerophosphodiester phosphodiesterase</fullName>
    </submittedName>
</protein>
<feature type="domain" description="GP-PDE" evidence="1">
    <location>
        <begin position="6"/>
        <end position="241"/>
    </location>
</feature>
<name>A0A9X1WT45_9BACL</name>
<dbReference type="CDD" id="cd08563">
    <property type="entry name" value="GDPD_TtGDE_like"/>
    <property type="match status" value="1"/>
</dbReference>
<dbReference type="Pfam" id="PF03009">
    <property type="entry name" value="GDPD"/>
    <property type="match status" value="1"/>
</dbReference>
<proteinExistence type="predicted"/>
<sequence length="247" mass="27198">MNHAIPLVIAHRGASGEAPENTIGAFRLGLEQGCGGFELDVHLSKDGEIVVIHDFTVDRTTDGQGAVKDMLLSELRELDAGKWFSDAFSGERIPTLKEVFELSPPELMINVEMKGGIGSGLEEALAELLRQSNRLDTVIVSSFDYKGLANLKRIESSVKIGLLYDLRMAYHWKLPAVAGCEVYSLHPGLRRLDAEDVKAAIEQGLSVFPWTVNEEEKLLQAISYGVNGIITDYPGRLRTILKSKSFK</sequence>
<evidence type="ECO:0000313" key="2">
    <source>
        <dbReference type="EMBL" id="MCJ8013435.1"/>
    </source>
</evidence>
<dbReference type="GO" id="GO:0006629">
    <property type="term" value="P:lipid metabolic process"/>
    <property type="evidence" value="ECO:0007669"/>
    <property type="project" value="InterPro"/>
</dbReference>
<dbReference type="GO" id="GO:0008081">
    <property type="term" value="F:phosphoric diester hydrolase activity"/>
    <property type="evidence" value="ECO:0007669"/>
    <property type="project" value="InterPro"/>
</dbReference>
<dbReference type="InterPro" id="IPR017946">
    <property type="entry name" value="PLC-like_Pdiesterase_TIM-brl"/>
</dbReference>
<dbReference type="SUPFAM" id="SSF51695">
    <property type="entry name" value="PLC-like phosphodiesterases"/>
    <property type="match status" value="1"/>
</dbReference>
<accession>A0A9X1WT45</accession>
<dbReference type="PROSITE" id="PS51704">
    <property type="entry name" value="GP_PDE"/>
    <property type="match status" value="1"/>
</dbReference>
<dbReference type="RefSeq" id="WP_244726816.1">
    <property type="nucleotide sequence ID" value="NZ_JALIRP010000006.1"/>
</dbReference>
<dbReference type="EMBL" id="JALIRP010000006">
    <property type="protein sequence ID" value="MCJ8013435.1"/>
    <property type="molecule type" value="Genomic_DNA"/>
</dbReference>
<dbReference type="PANTHER" id="PTHR46211:SF1">
    <property type="entry name" value="GLYCEROPHOSPHODIESTER PHOSPHODIESTERASE, CYTOPLASMIC"/>
    <property type="match status" value="1"/>
</dbReference>
<dbReference type="Proteomes" id="UP001139347">
    <property type="component" value="Unassembled WGS sequence"/>
</dbReference>
<dbReference type="Gene3D" id="3.20.20.190">
    <property type="entry name" value="Phosphatidylinositol (PI) phosphodiesterase"/>
    <property type="match status" value="1"/>
</dbReference>
<evidence type="ECO:0000259" key="1">
    <source>
        <dbReference type="PROSITE" id="PS51704"/>
    </source>
</evidence>
<dbReference type="PROSITE" id="PS50007">
    <property type="entry name" value="PIPLC_X_DOMAIN"/>
    <property type="match status" value="1"/>
</dbReference>
<comment type="caution">
    <text evidence="2">The sequence shown here is derived from an EMBL/GenBank/DDBJ whole genome shotgun (WGS) entry which is preliminary data.</text>
</comment>
<organism evidence="2 3">
    <name type="scientific">Paenibacillus mangrovi</name>
    <dbReference type="NCBI Taxonomy" id="2931978"/>
    <lineage>
        <taxon>Bacteria</taxon>
        <taxon>Bacillati</taxon>
        <taxon>Bacillota</taxon>
        <taxon>Bacilli</taxon>
        <taxon>Bacillales</taxon>
        <taxon>Paenibacillaceae</taxon>
        <taxon>Paenibacillus</taxon>
    </lineage>
</organism>
<dbReference type="PANTHER" id="PTHR46211">
    <property type="entry name" value="GLYCEROPHOSPHORYL DIESTER PHOSPHODIESTERASE"/>
    <property type="match status" value="1"/>
</dbReference>
<dbReference type="InterPro" id="IPR030395">
    <property type="entry name" value="GP_PDE_dom"/>
</dbReference>